<dbReference type="AlphaFoldDB" id="W6RPZ5"/>
<gene>
    <name evidence="1" type="ORF">LPU83_pLPU83d_1752</name>
</gene>
<keyword evidence="1" id="KW-0614">Plasmid</keyword>
<keyword evidence="2" id="KW-1185">Reference proteome</keyword>
<dbReference type="Proteomes" id="UP000019443">
    <property type="component" value="Plasmid pLPU83d"/>
</dbReference>
<evidence type="ECO:0000313" key="1">
    <source>
        <dbReference type="EMBL" id="CDM63122.1"/>
    </source>
</evidence>
<protein>
    <submittedName>
        <fullName evidence="1">Uncharacterized protein</fullName>
    </submittedName>
</protein>
<accession>W6RPZ5</accession>
<sequence>MADLFETAPTEIAIGGKLLAHAVGSLQGDGRLRGLEEVGSIVACDAVIVTTKEDLLPLGAPAIRLQRLLNPIMNRIAAGGFSA</sequence>
<proteinExistence type="predicted"/>
<reference evidence="1" key="1">
    <citation type="submission" date="2013-11" db="EMBL/GenBank/DDBJ databases">
        <title>Draft genome sequence of the broad-host-range Rhizobium sp. LPU83 strain, a member of the low-genetic diversity Oregon-like Rhizobium sp. group.</title>
        <authorList>
            <person name="Wibberg D."/>
            <person name="Puehler A."/>
            <person name="Schlueter A."/>
        </authorList>
    </citation>
    <scope>NUCLEOTIDE SEQUENCE [LARGE SCALE GENOMIC DNA]</scope>
    <source>
        <strain evidence="1">LPU83</strain>
        <plasmid evidence="1">pLPU83d</plasmid>
    </source>
</reference>
<geneLocation type="plasmid" evidence="1 2">
    <name>pLPU83d</name>
</geneLocation>
<dbReference type="KEGG" id="rhl:LPU83_pLPU83d_1752"/>
<organism evidence="1 2">
    <name type="scientific">Rhizobium favelukesii</name>
    <dbReference type="NCBI Taxonomy" id="348824"/>
    <lineage>
        <taxon>Bacteria</taxon>
        <taxon>Pseudomonadati</taxon>
        <taxon>Pseudomonadota</taxon>
        <taxon>Alphaproteobacteria</taxon>
        <taxon>Hyphomicrobiales</taxon>
        <taxon>Rhizobiaceae</taxon>
        <taxon>Rhizobium/Agrobacterium group</taxon>
        <taxon>Rhizobium</taxon>
    </lineage>
</organism>
<dbReference type="HOGENOM" id="CLU_2540272_0_0_5"/>
<evidence type="ECO:0000313" key="2">
    <source>
        <dbReference type="Proteomes" id="UP000019443"/>
    </source>
</evidence>
<name>W6RPZ5_9HYPH</name>
<dbReference type="EMBL" id="HG916855">
    <property type="protein sequence ID" value="CDM63122.1"/>
    <property type="molecule type" value="Genomic_DNA"/>
</dbReference>